<evidence type="ECO:0000313" key="1">
    <source>
        <dbReference type="EMBL" id="KIX09812.1"/>
    </source>
</evidence>
<organism evidence="1 2">
    <name type="scientific">Rhinocladiella mackenziei CBS 650.93</name>
    <dbReference type="NCBI Taxonomy" id="1442369"/>
    <lineage>
        <taxon>Eukaryota</taxon>
        <taxon>Fungi</taxon>
        <taxon>Dikarya</taxon>
        <taxon>Ascomycota</taxon>
        <taxon>Pezizomycotina</taxon>
        <taxon>Eurotiomycetes</taxon>
        <taxon>Chaetothyriomycetidae</taxon>
        <taxon>Chaetothyriales</taxon>
        <taxon>Herpotrichiellaceae</taxon>
        <taxon>Rhinocladiella</taxon>
    </lineage>
</organism>
<gene>
    <name evidence="1" type="ORF">Z518_00893</name>
</gene>
<dbReference type="AlphaFoldDB" id="A0A0D2G4Z1"/>
<dbReference type="GeneID" id="25288964"/>
<evidence type="ECO:0000313" key="2">
    <source>
        <dbReference type="Proteomes" id="UP000053617"/>
    </source>
</evidence>
<reference evidence="1 2" key="1">
    <citation type="submission" date="2015-01" db="EMBL/GenBank/DDBJ databases">
        <title>The Genome Sequence of Rhinocladiella mackenzie CBS 650.93.</title>
        <authorList>
            <consortium name="The Broad Institute Genomics Platform"/>
            <person name="Cuomo C."/>
            <person name="de Hoog S."/>
            <person name="Gorbushina A."/>
            <person name="Stielow B."/>
            <person name="Teixiera M."/>
            <person name="Abouelleil A."/>
            <person name="Chapman S.B."/>
            <person name="Priest M."/>
            <person name="Young S.K."/>
            <person name="Wortman J."/>
            <person name="Nusbaum C."/>
            <person name="Birren B."/>
        </authorList>
    </citation>
    <scope>NUCLEOTIDE SEQUENCE [LARGE SCALE GENOMIC DNA]</scope>
    <source>
        <strain evidence="1 2">CBS 650.93</strain>
    </source>
</reference>
<dbReference type="Gene3D" id="3.20.20.140">
    <property type="entry name" value="Metal-dependent hydrolases"/>
    <property type="match status" value="1"/>
</dbReference>
<dbReference type="VEuPathDB" id="FungiDB:Z518_00893"/>
<dbReference type="RefSeq" id="XP_013276948.1">
    <property type="nucleotide sequence ID" value="XM_013421494.1"/>
</dbReference>
<sequence>MELMLAGLVRESYAEIESEICNVYFDISPSCHEGFLSSLLSVAPLDHILFGKDLPYAPKTGVLYGREEYAEGNLSQKTWDIVNHNNAKILPMFRDAP</sequence>
<keyword evidence="2" id="KW-1185">Reference proteome</keyword>
<dbReference type="EMBL" id="KN847475">
    <property type="protein sequence ID" value="KIX09812.1"/>
    <property type="molecule type" value="Genomic_DNA"/>
</dbReference>
<evidence type="ECO:0008006" key="3">
    <source>
        <dbReference type="Google" id="ProtNLM"/>
    </source>
</evidence>
<proteinExistence type="predicted"/>
<dbReference type="HOGENOM" id="CLU_2347843_0_0_1"/>
<dbReference type="InterPro" id="IPR032466">
    <property type="entry name" value="Metal_Hydrolase"/>
</dbReference>
<dbReference type="SUPFAM" id="SSF51556">
    <property type="entry name" value="Metallo-dependent hydrolases"/>
    <property type="match status" value="1"/>
</dbReference>
<protein>
    <recommendedName>
        <fullName evidence="3">Amidohydrolase-related domain-containing protein</fullName>
    </recommendedName>
</protein>
<name>A0A0D2G4Z1_9EURO</name>
<accession>A0A0D2G4Z1</accession>
<dbReference type="Proteomes" id="UP000053617">
    <property type="component" value="Unassembled WGS sequence"/>
</dbReference>